<dbReference type="EC" id="7.6.2.2" evidence="3"/>
<proteinExistence type="inferred from homology"/>
<feature type="transmembrane region" description="Helical" evidence="13">
    <location>
        <begin position="1253"/>
        <end position="1272"/>
    </location>
</feature>
<comment type="subcellular location">
    <subcellularLocation>
        <location evidence="1">Membrane</location>
    </subcellularLocation>
</comment>
<feature type="transmembrane region" description="Helical" evidence="13">
    <location>
        <begin position="78"/>
        <end position="98"/>
    </location>
</feature>
<keyword evidence="10 13" id="KW-1133">Transmembrane helix</keyword>
<evidence type="ECO:0000259" key="15">
    <source>
        <dbReference type="PROSITE" id="PS50929"/>
    </source>
</evidence>
<evidence type="ECO:0000256" key="13">
    <source>
        <dbReference type="SAM" id="Phobius"/>
    </source>
</evidence>
<name>A0A0M3HS88_ASCLU</name>
<dbReference type="FunFam" id="1.20.1560.10:FF:000037">
    <property type="entry name" value="ATP-binding cassette subfamily C member 10"/>
    <property type="match status" value="1"/>
</dbReference>
<feature type="transmembrane region" description="Helical" evidence="13">
    <location>
        <begin position="332"/>
        <end position="357"/>
    </location>
</feature>
<dbReference type="InterPro" id="IPR036640">
    <property type="entry name" value="ABC1_TM_sf"/>
</dbReference>
<sequence>MDWQDVITFCGFNSSANSYVTRYVLNASARTLTPCAEFTIVTIQNIPLFYLSITTLFILQSFRRIITAGLWYLTVSKMALAVAVVLVYGLNIFLGVITKYPLRAVILIEYSIVSLVWLTFALLWLTSLNLSVWIRSGFLLTAYSVASLSFALITLERWLQFGIYDVRTFLPLSIASVHVSSALIYSLEWRMSERYSRMALLESDTSLPDDVVRLSEGGDQNAAFFSRIFFCWSNDLIRKGYRMQLNELRDLFTLPSCLETAVVEKEFVESASTRFVDAEDFSLTKALLRAFGAPFFALGALKLISDALTFAGPILLHLLVVCLDDEQCEEDGYNYSLLMMLATFLSAIASSNFNYYITKIGLKLRSAISTALYDKLLRVRLSTLSSFSSGQILNFMSTDVDRIVNMCSSFHAFWSLPLQLGVALYLLYREVGLAFLSGLIASLLLVPLNKWITSAIGRLSEKMMQCKDQRVKLVSETVRAIRTVKLSNWERNLERRITALRENELHYLKGRKYLDAVCVYLWASAPILITIAIFSTYTVLLHEKLTAAKVFTSLALVNILIMPLNAFPWVLSGLVEAFVSIRRLDKFFDLENIDIATLYSLTTDLRQPLQITDATFSWQDGFSVKNVTLDGNAGTVIGLVGPVGSGKSTFLLGILGETDVVARHIGIRQNTVHEGFAYVSQSCWLRRGTVRENIVCGAEFDVRFYEEVIRVTALKPDIQASRFACCCCRLHSAVAELLTRVPNVCLTTRGAAEFTQLAGRFCGISRSVENSGKLTQTHYSTDCLPFSSISRQLIGNNLQAMPGGDEYEVGDGGCTLSGGQRARVALARALYQGILINREVYLLDDPFASVDAKVGRWMWDEAVMRMLRARGKLVIVATHHVDYLKDADHIIVLDGHGNILKQGPSLVILQDKLELQASSPLDFPENVAETESVEQVAIINEEKQASFYMIAGTIIMTKYIHFCEYFQHGKVRLSVYGAYMRAAGVLLSIAILAALAAMQTSKNVADWWLSRWASQCNFNETNTSVTFDRQMYEIDQTTAVLYDYRFLFGERVVNNLKEEEWNTTVYFLVVYAALALSNTLFTLMRAFIFAYGGIVAARNLHRRLLHRVLNASISWWERTPSGRVINRLCADVYTVDDSLPFQFNIFLASSFNLLGSIVLTFIALPFLSPVIAGLFIIYFFVQRYYRYTTCEVKRVTSLSLSPLYSHITDTISGLSTIRAFRFVDDFASTLRDRLGDNIRAQFSALAAAQWLSVRLQILGVFMVSAVTLSAVLHRTLHYVDTGMVGLAITYALSATNLLNSLLSSFIETEKELISVERMAEYTKDIPLESNNFPIPMNSDVNGRIDFACVSLRYGVGLPLALENVSFRIEAGTRVAIIGRTGSGKSSLIQALLRTNPISMHSVAVTVKKNDIGFRIQMCCDTFSLSLDYTYPHSDSGRIFIDGIDIYSVELHSLRSIFGIVTQTPFVFSGTLRENLCLEHDIPEEELQRMAEIANFGCLVERLGGFDGVIEEGGANLSFGEKQIISICRLILSRPKIVIFDEATAHMDSLTHTRMSELVRCLLPTVTVISIIHRTHDINSYDSVILMECGKIAWQGPPDNLRENSDDSYC</sequence>
<dbReference type="Gene3D" id="3.40.50.300">
    <property type="entry name" value="P-loop containing nucleotide triphosphate hydrolases"/>
    <property type="match status" value="2"/>
</dbReference>
<dbReference type="InterPro" id="IPR017871">
    <property type="entry name" value="ABC_transporter-like_CS"/>
</dbReference>
<evidence type="ECO:0000313" key="17">
    <source>
        <dbReference type="WBParaSite" id="ALUE_0000530001-mRNA-1"/>
    </source>
</evidence>
<dbReference type="InterPro" id="IPR027417">
    <property type="entry name" value="P-loop_NTPase"/>
</dbReference>
<evidence type="ECO:0000256" key="1">
    <source>
        <dbReference type="ARBA" id="ARBA00004370"/>
    </source>
</evidence>
<dbReference type="PROSITE" id="PS00211">
    <property type="entry name" value="ABC_TRANSPORTER_1"/>
    <property type="match status" value="1"/>
</dbReference>
<dbReference type="Proteomes" id="UP000036681">
    <property type="component" value="Unplaced"/>
</dbReference>
<dbReference type="GO" id="GO:0005524">
    <property type="term" value="F:ATP binding"/>
    <property type="evidence" value="ECO:0007669"/>
    <property type="project" value="UniProtKB-KW"/>
</dbReference>
<evidence type="ECO:0000256" key="5">
    <source>
        <dbReference type="ARBA" id="ARBA00022692"/>
    </source>
</evidence>
<dbReference type="PANTHER" id="PTHR24223">
    <property type="entry name" value="ATP-BINDING CASSETTE SUB-FAMILY C"/>
    <property type="match status" value="1"/>
</dbReference>
<evidence type="ECO:0000256" key="10">
    <source>
        <dbReference type="ARBA" id="ARBA00022989"/>
    </source>
</evidence>
<dbReference type="InterPro" id="IPR003439">
    <property type="entry name" value="ABC_transporter-like_ATP-bd"/>
</dbReference>
<dbReference type="SUPFAM" id="SSF52540">
    <property type="entry name" value="P-loop containing nucleoside triphosphate hydrolases"/>
    <property type="match status" value="2"/>
</dbReference>
<dbReference type="Pfam" id="PF00005">
    <property type="entry name" value="ABC_tran"/>
    <property type="match status" value="3"/>
</dbReference>
<organism evidence="16 17">
    <name type="scientific">Ascaris lumbricoides</name>
    <name type="common">Giant roundworm</name>
    <dbReference type="NCBI Taxonomy" id="6252"/>
    <lineage>
        <taxon>Eukaryota</taxon>
        <taxon>Metazoa</taxon>
        <taxon>Ecdysozoa</taxon>
        <taxon>Nematoda</taxon>
        <taxon>Chromadorea</taxon>
        <taxon>Rhabditida</taxon>
        <taxon>Spirurina</taxon>
        <taxon>Ascaridomorpha</taxon>
        <taxon>Ascaridoidea</taxon>
        <taxon>Ascarididae</taxon>
        <taxon>Ascaris</taxon>
    </lineage>
</organism>
<keyword evidence="5 13" id="KW-0812">Transmembrane</keyword>
<comment type="similarity">
    <text evidence="2">Belongs to the ABC transporter superfamily. ABCC family. Conjugate transporter (TC 3.A.1.208) subfamily.</text>
</comment>
<dbReference type="PROSITE" id="PS50929">
    <property type="entry name" value="ABC_TM1F"/>
    <property type="match status" value="2"/>
</dbReference>
<dbReference type="PROSITE" id="PS50893">
    <property type="entry name" value="ABC_TRANSPORTER_2"/>
    <property type="match status" value="2"/>
</dbReference>
<dbReference type="GO" id="GO:0016887">
    <property type="term" value="F:ATP hydrolysis activity"/>
    <property type="evidence" value="ECO:0007669"/>
    <property type="project" value="InterPro"/>
</dbReference>
<keyword evidence="8" id="KW-0067">ATP-binding</keyword>
<keyword evidence="4" id="KW-0813">Transport</keyword>
<feature type="transmembrane region" description="Helical" evidence="13">
    <location>
        <begin position="167"/>
        <end position="187"/>
    </location>
</feature>
<keyword evidence="9" id="KW-1278">Translocase</keyword>
<dbReference type="GO" id="GO:0008559">
    <property type="term" value="F:ABC-type xenobiotic transporter activity"/>
    <property type="evidence" value="ECO:0007669"/>
    <property type="project" value="UniProtKB-EC"/>
</dbReference>
<keyword evidence="16" id="KW-1185">Reference proteome</keyword>
<accession>A0A0M3HS88</accession>
<feature type="transmembrane region" description="Helical" evidence="13">
    <location>
        <begin position="513"/>
        <end position="534"/>
    </location>
</feature>
<evidence type="ECO:0000256" key="8">
    <source>
        <dbReference type="ARBA" id="ARBA00022840"/>
    </source>
</evidence>
<feature type="transmembrane region" description="Helical" evidence="13">
    <location>
        <begin position="104"/>
        <end position="125"/>
    </location>
</feature>
<evidence type="ECO:0000313" key="16">
    <source>
        <dbReference type="Proteomes" id="UP000036681"/>
    </source>
</evidence>
<feature type="domain" description="ABC transporter" evidence="14">
    <location>
        <begin position="609"/>
        <end position="921"/>
    </location>
</feature>
<dbReference type="CDD" id="cd18598">
    <property type="entry name" value="ABC_6TM_MRP7_D1_like"/>
    <property type="match status" value="1"/>
</dbReference>
<feature type="transmembrane region" description="Helical" evidence="13">
    <location>
        <begin position="554"/>
        <end position="579"/>
    </location>
</feature>
<keyword evidence="11 13" id="KW-0472">Membrane</keyword>
<keyword evidence="7" id="KW-0547">Nucleotide-binding</keyword>
<keyword evidence="6" id="KW-0677">Repeat</keyword>
<evidence type="ECO:0000256" key="4">
    <source>
        <dbReference type="ARBA" id="ARBA00022448"/>
    </source>
</evidence>
<dbReference type="InterPro" id="IPR003593">
    <property type="entry name" value="AAA+_ATPase"/>
</dbReference>
<dbReference type="InterPro" id="IPR011527">
    <property type="entry name" value="ABC1_TM_dom"/>
</dbReference>
<dbReference type="CDD" id="cd18605">
    <property type="entry name" value="ABC_6TM_MRP7_D2_like"/>
    <property type="match status" value="1"/>
</dbReference>
<evidence type="ECO:0000256" key="9">
    <source>
        <dbReference type="ARBA" id="ARBA00022967"/>
    </source>
</evidence>
<dbReference type="WBParaSite" id="ALUE_0000530001-mRNA-1">
    <property type="protein sequence ID" value="ALUE_0000530001-mRNA-1"/>
    <property type="gene ID" value="ALUE_0000530001"/>
</dbReference>
<dbReference type="InterPro" id="IPR050173">
    <property type="entry name" value="ABC_transporter_C-like"/>
</dbReference>
<evidence type="ECO:0000256" key="2">
    <source>
        <dbReference type="ARBA" id="ARBA00009726"/>
    </source>
</evidence>
<protein>
    <recommendedName>
        <fullName evidence="3">ABC-type xenobiotic transporter</fullName>
        <ecNumber evidence="3">7.6.2.2</ecNumber>
    </recommendedName>
</protein>
<feature type="transmembrane region" description="Helical" evidence="13">
    <location>
        <begin position="295"/>
        <end position="320"/>
    </location>
</feature>
<feature type="transmembrane region" description="Helical" evidence="13">
    <location>
        <begin position="1065"/>
        <end position="1097"/>
    </location>
</feature>
<evidence type="ECO:0000256" key="11">
    <source>
        <dbReference type="ARBA" id="ARBA00023136"/>
    </source>
</evidence>
<dbReference type="PANTHER" id="PTHR24223:SF330">
    <property type="entry name" value="ATP-BINDING CASSETTE SUB-FAMILY C MEMBER 10"/>
    <property type="match status" value="1"/>
</dbReference>
<dbReference type="SUPFAM" id="SSF90123">
    <property type="entry name" value="ABC transporter transmembrane region"/>
    <property type="match status" value="2"/>
</dbReference>
<feature type="transmembrane region" description="Helical" evidence="13">
    <location>
        <begin position="137"/>
        <end position="155"/>
    </location>
</feature>
<feature type="domain" description="ABC transmembrane type-1" evidence="15">
    <location>
        <begin position="296"/>
        <end position="576"/>
    </location>
</feature>
<evidence type="ECO:0000259" key="14">
    <source>
        <dbReference type="PROSITE" id="PS50893"/>
    </source>
</evidence>
<dbReference type="Gene3D" id="1.20.1560.10">
    <property type="entry name" value="ABC transporter type 1, transmembrane domain"/>
    <property type="match status" value="2"/>
</dbReference>
<dbReference type="SMART" id="SM00382">
    <property type="entry name" value="AAA"/>
    <property type="match status" value="2"/>
</dbReference>
<dbReference type="Pfam" id="PF00664">
    <property type="entry name" value="ABC_membrane"/>
    <property type="match status" value="2"/>
</dbReference>
<dbReference type="GO" id="GO:0016020">
    <property type="term" value="C:membrane"/>
    <property type="evidence" value="ECO:0007669"/>
    <property type="project" value="UniProtKB-SubCell"/>
</dbReference>
<evidence type="ECO:0000256" key="7">
    <source>
        <dbReference type="ARBA" id="ARBA00022741"/>
    </source>
</evidence>
<feature type="transmembrane region" description="Helical" evidence="13">
    <location>
        <begin position="403"/>
        <end position="427"/>
    </location>
</feature>
<feature type="transmembrane region" description="Helical" evidence="13">
    <location>
        <begin position="48"/>
        <end position="66"/>
    </location>
</feature>
<evidence type="ECO:0000256" key="6">
    <source>
        <dbReference type="ARBA" id="ARBA00022737"/>
    </source>
</evidence>
<comment type="catalytic activity">
    <reaction evidence="12">
        <text>ATP + H2O + xenobioticSide 1 = ADP + phosphate + xenobioticSide 2.</text>
        <dbReference type="EC" id="7.6.2.2"/>
    </reaction>
</comment>
<reference evidence="17" key="1">
    <citation type="submission" date="2016-03" db="UniProtKB">
        <authorList>
            <consortium name="WormBaseParasite"/>
        </authorList>
    </citation>
    <scope>IDENTIFICATION</scope>
</reference>
<evidence type="ECO:0000256" key="3">
    <source>
        <dbReference type="ARBA" id="ARBA00012191"/>
    </source>
</evidence>
<feature type="transmembrane region" description="Helical" evidence="13">
    <location>
        <begin position="978"/>
        <end position="998"/>
    </location>
</feature>
<feature type="domain" description="ABC transmembrane type-1" evidence="15">
    <location>
        <begin position="1067"/>
        <end position="1310"/>
    </location>
</feature>
<evidence type="ECO:0000256" key="12">
    <source>
        <dbReference type="ARBA" id="ARBA00034018"/>
    </source>
</evidence>
<feature type="transmembrane region" description="Helical" evidence="13">
    <location>
        <begin position="433"/>
        <end position="452"/>
    </location>
</feature>
<feature type="domain" description="ABC transporter" evidence="14">
    <location>
        <begin position="1344"/>
        <end position="1609"/>
    </location>
</feature>
<feature type="transmembrane region" description="Helical" evidence="13">
    <location>
        <begin position="1153"/>
        <end position="1181"/>
    </location>
</feature>